<reference evidence="1" key="1">
    <citation type="journal article" date="2014" name="Front. Microbiol.">
        <title>High frequency of phylogenetically diverse reductive dehalogenase-homologous genes in deep subseafloor sedimentary metagenomes.</title>
        <authorList>
            <person name="Kawai M."/>
            <person name="Futagami T."/>
            <person name="Toyoda A."/>
            <person name="Takaki Y."/>
            <person name="Nishi S."/>
            <person name="Hori S."/>
            <person name="Arai W."/>
            <person name="Tsubouchi T."/>
            <person name="Morono Y."/>
            <person name="Uchiyama I."/>
            <person name="Ito T."/>
            <person name="Fujiyama A."/>
            <person name="Inagaki F."/>
            <person name="Takami H."/>
        </authorList>
    </citation>
    <scope>NUCLEOTIDE SEQUENCE</scope>
    <source>
        <strain evidence="1">Expedition CK06-06</strain>
    </source>
</reference>
<comment type="caution">
    <text evidence="1">The sequence shown here is derived from an EMBL/GenBank/DDBJ whole genome shotgun (WGS) entry which is preliminary data.</text>
</comment>
<organism evidence="1">
    <name type="scientific">marine sediment metagenome</name>
    <dbReference type="NCBI Taxonomy" id="412755"/>
    <lineage>
        <taxon>unclassified sequences</taxon>
        <taxon>metagenomes</taxon>
        <taxon>ecological metagenomes</taxon>
    </lineage>
</organism>
<proteinExistence type="predicted"/>
<accession>X1FV68</accession>
<evidence type="ECO:0000313" key="1">
    <source>
        <dbReference type="EMBL" id="GAH33234.1"/>
    </source>
</evidence>
<dbReference type="AlphaFoldDB" id="X1FV68"/>
<dbReference type="EMBL" id="BARU01009142">
    <property type="protein sequence ID" value="GAH33234.1"/>
    <property type="molecule type" value="Genomic_DNA"/>
</dbReference>
<gene>
    <name evidence="1" type="ORF">S03H2_17695</name>
</gene>
<sequence>MITGYSKIGYGKTYEDLEYVLVSLGDFWVDLCKVVLYFF</sequence>
<protein>
    <submittedName>
        <fullName evidence="1">Uncharacterized protein</fullName>
    </submittedName>
</protein>
<name>X1FV68_9ZZZZ</name>